<feature type="domain" description="Heterokaryon incompatibility" evidence="1">
    <location>
        <begin position="185"/>
        <end position="339"/>
    </location>
</feature>
<evidence type="ECO:0000313" key="3">
    <source>
        <dbReference type="Proteomes" id="UP001303160"/>
    </source>
</evidence>
<name>A0AAN6XHH7_9PEZI</name>
<reference evidence="2" key="1">
    <citation type="journal article" date="2023" name="Mol. Phylogenet. Evol.">
        <title>Genome-scale phylogeny and comparative genomics of the fungal order Sordariales.</title>
        <authorList>
            <person name="Hensen N."/>
            <person name="Bonometti L."/>
            <person name="Westerberg I."/>
            <person name="Brannstrom I.O."/>
            <person name="Guillou S."/>
            <person name="Cros-Aarteil S."/>
            <person name="Calhoun S."/>
            <person name="Haridas S."/>
            <person name="Kuo A."/>
            <person name="Mondo S."/>
            <person name="Pangilinan J."/>
            <person name="Riley R."/>
            <person name="LaButti K."/>
            <person name="Andreopoulos B."/>
            <person name="Lipzen A."/>
            <person name="Chen C."/>
            <person name="Yan M."/>
            <person name="Daum C."/>
            <person name="Ng V."/>
            <person name="Clum A."/>
            <person name="Steindorff A."/>
            <person name="Ohm R.A."/>
            <person name="Martin F."/>
            <person name="Silar P."/>
            <person name="Natvig D.O."/>
            <person name="Lalanne C."/>
            <person name="Gautier V."/>
            <person name="Ament-Velasquez S.L."/>
            <person name="Kruys A."/>
            <person name="Hutchinson M.I."/>
            <person name="Powell A.J."/>
            <person name="Barry K."/>
            <person name="Miller A.N."/>
            <person name="Grigoriev I.V."/>
            <person name="Debuchy R."/>
            <person name="Gladieux P."/>
            <person name="Hiltunen Thoren M."/>
            <person name="Johannesson H."/>
        </authorList>
    </citation>
    <scope>NUCLEOTIDE SEQUENCE</scope>
    <source>
        <strain evidence="2">CBS 315.58</strain>
    </source>
</reference>
<dbReference type="AlphaFoldDB" id="A0AAN6XHH7"/>
<organism evidence="2 3">
    <name type="scientific">Triangularia verruculosa</name>
    <dbReference type="NCBI Taxonomy" id="2587418"/>
    <lineage>
        <taxon>Eukaryota</taxon>
        <taxon>Fungi</taxon>
        <taxon>Dikarya</taxon>
        <taxon>Ascomycota</taxon>
        <taxon>Pezizomycotina</taxon>
        <taxon>Sordariomycetes</taxon>
        <taxon>Sordariomycetidae</taxon>
        <taxon>Sordariales</taxon>
        <taxon>Podosporaceae</taxon>
        <taxon>Triangularia</taxon>
    </lineage>
</organism>
<gene>
    <name evidence="2" type="ORF">QBC40DRAFT_79827</name>
</gene>
<accession>A0AAN6XHH7</accession>
<reference evidence="2" key="2">
    <citation type="submission" date="2023-05" db="EMBL/GenBank/DDBJ databases">
        <authorList>
            <consortium name="Lawrence Berkeley National Laboratory"/>
            <person name="Steindorff A."/>
            <person name="Hensen N."/>
            <person name="Bonometti L."/>
            <person name="Westerberg I."/>
            <person name="Brannstrom I.O."/>
            <person name="Guillou S."/>
            <person name="Cros-Aarteil S."/>
            <person name="Calhoun S."/>
            <person name="Haridas S."/>
            <person name="Kuo A."/>
            <person name="Mondo S."/>
            <person name="Pangilinan J."/>
            <person name="Riley R."/>
            <person name="Labutti K."/>
            <person name="Andreopoulos B."/>
            <person name="Lipzen A."/>
            <person name="Chen C."/>
            <person name="Yanf M."/>
            <person name="Daum C."/>
            <person name="Ng V."/>
            <person name="Clum A."/>
            <person name="Ohm R."/>
            <person name="Martin F."/>
            <person name="Silar P."/>
            <person name="Natvig D."/>
            <person name="Lalanne C."/>
            <person name="Gautier V."/>
            <person name="Ament-Velasquez S.L."/>
            <person name="Kruys A."/>
            <person name="Hutchinson M.I."/>
            <person name="Powell A.J."/>
            <person name="Barry K."/>
            <person name="Miller A.N."/>
            <person name="Grigoriev I.V."/>
            <person name="Debuchy R."/>
            <person name="Gladieux P."/>
            <person name="Thoren M.H."/>
            <person name="Johannesson H."/>
        </authorList>
    </citation>
    <scope>NUCLEOTIDE SEQUENCE</scope>
    <source>
        <strain evidence="2">CBS 315.58</strain>
    </source>
</reference>
<dbReference type="InterPro" id="IPR010730">
    <property type="entry name" value="HET"/>
</dbReference>
<evidence type="ECO:0000259" key="1">
    <source>
        <dbReference type="Pfam" id="PF06985"/>
    </source>
</evidence>
<sequence length="684" mass="77609">MSDPGSDLKDRTLDSAPLPLYDGPVCRVCCDLIPNDPALQGIPKLSLGVALSDVYRAAETCGNCALVLEALRCFDGPRGDKLRIESEFGTPIRLSYPYKLLDETPRHIVVFSSPVSGTLTAGWIEPEITPQKAARIAQSWLRECLDSHKECMADSFIPTRVVHVGTASRPPCLIETTEDMKTADYIALSYCWGSAETLTTTKATLQNRLRGIRREDIPKTLYEAIEFVQHLGLSYIWIDALCIIQDDVLDWEKEAAQIKKIYESALLTLSATSSPDVSAGCFLARTAEVHELHSPRPGHRYYARRSCAGTHEALFLDDDGIINNIPKYPAMMRGWVYQERLLSQRILYCAFDELIWECQKSIRCECSLNNMANGAYFNPTVDYRRKVKLLSNPNYNSQHHHIDCPLEVSEIWLKLVESYSRRAFSRYSDRLMALTGIAQTFQSLDMGIYYLGIWSDRIHLHLAWARDNSPWFRDVDKGIRISSFPSWSWCSITQPCQIEFASSDKISTRLVLLGYKEEAKSPDSHGMASHARLSLSAPCVEGRIVTVFTTEDNPSGLLDVFVLYRGKEYYVKTDVPQRLVPETSMPPEENLKPSDQVLCLELYASIKTDTGYGPVNPYCPWNIPNDEEDHYYQFPWLVIKWSPSHNAYRRVGLIDFTNKEWLDPETQAPGVMMRHAVIKQVDIV</sequence>
<dbReference type="PANTHER" id="PTHR33112">
    <property type="entry name" value="DOMAIN PROTEIN, PUTATIVE-RELATED"/>
    <property type="match status" value="1"/>
</dbReference>
<dbReference type="Pfam" id="PF06985">
    <property type="entry name" value="HET"/>
    <property type="match status" value="1"/>
</dbReference>
<keyword evidence="3" id="KW-1185">Reference proteome</keyword>
<proteinExistence type="predicted"/>
<comment type="caution">
    <text evidence="2">The sequence shown here is derived from an EMBL/GenBank/DDBJ whole genome shotgun (WGS) entry which is preliminary data.</text>
</comment>
<dbReference type="PANTHER" id="PTHR33112:SF16">
    <property type="entry name" value="HETEROKARYON INCOMPATIBILITY DOMAIN-CONTAINING PROTEIN"/>
    <property type="match status" value="1"/>
</dbReference>
<evidence type="ECO:0000313" key="2">
    <source>
        <dbReference type="EMBL" id="KAK4199651.1"/>
    </source>
</evidence>
<protein>
    <submittedName>
        <fullName evidence="2">Heterokaryon incompatibility protein-domain-containing protein</fullName>
    </submittedName>
</protein>
<dbReference type="Proteomes" id="UP001303160">
    <property type="component" value="Unassembled WGS sequence"/>
</dbReference>
<dbReference type="EMBL" id="MU863929">
    <property type="protein sequence ID" value="KAK4199651.1"/>
    <property type="molecule type" value="Genomic_DNA"/>
</dbReference>